<reference evidence="2" key="1">
    <citation type="journal article" date="2022" name="Plant J.">
        <title>Strategies of tolerance reflected in two North American maple genomes.</title>
        <authorList>
            <person name="McEvoy S.L."/>
            <person name="Sezen U.U."/>
            <person name="Trouern-Trend A."/>
            <person name="McMahon S.M."/>
            <person name="Schaberg P.G."/>
            <person name="Yang J."/>
            <person name="Wegrzyn J.L."/>
            <person name="Swenson N.G."/>
        </authorList>
    </citation>
    <scope>NUCLEOTIDE SEQUENCE</scope>
    <source>
        <strain evidence="2">NS2018</strain>
    </source>
</reference>
<organism evidence="2 3">
    <name type="scientific">Acer saccharum</name>
    <name type="common">Sugar maple</name>
    <dbReference type="NCBI Taxonomy" id="4024"/>
    <lineage>
        <taxon>Eukaryota</taxon>
        <taxon>Viridiplantae</taxon>
        <taxon>Streptophyta</taxon>
        <taxon>Embryophyta</taxon>
        <taxon>Tracheophyta</taxon>
        <taxon>Spermatophyta</taxon>
        <taxon>Magnoliopsida</taxon>
        <taxon>eudicotyledons</taxon>
        <taxon>Gunneridae</taxon>
        <taxon>Pentapetalae</taxon>
        <taxon>rosids</taxon>
        <taxon>malvids</taxon>
        <taxon>Sapindales</taxon>
        <taxon>Sapindaceae</taxon>
        <taxon>Hippocastanoideae</taxon>
        <taxon>Acereae</taxon>
        <taxon>Acer</taxon>
    </lineage>
</organism>
<gene>
    <name evidence="2" type="ORF">LWI29_021347</name>
</gene>
<dbReference type="PANTHER" id="PTHR11439:SF483">
    <property type="entry name" value="PEPTIDE SYNTHASE GLIP-LIKE, PUTATIVE (AFU_ORTHOLOGUE AFUA_3G12920)-RELATED"/>
    <property type="match status" value="1"/>
</dbReference>
<evidence type="ECO:0000313" key="3">
    <source>
        <dbReference type="Proteomes" id="UP001168877"/>
    </source>
</evidence>
<dbReference type="CDD" id="cd09272">
    <property type="entry name" value="RNase_HI_RT_Ty1"/>
    <property type="match status" value="1"/>
</dbReference>
<dbReference type="SUPFAM" id="SSF56672">
    <property type="entry name" value="DNA/RNA polymerases"/>
    <property type="match status" value="1"/>
</dbReference>
<dbReference type="Pfam" id="PF07727">
    <property type="entry name" value="RVT_2"/>
    <property type="match status" value="1"/>
</dbReference>
<dbReference type="InterPro" id="IPR013103">
    <property type="entry name" value="RVT_2"/>
</dbReference>
<keyword evidence="3" id="KW-1185">Reference proteome</keyword>
<name>A0AA39T499_ACESA</name>
<accession>A0AA39T499</accession>
<evidence type="ECO:0000313" key="2">
    <source>
        <dbReference type="EMBL" id="KAK0604957.1"/>
    </source>
</evidence>
<dbReference type="AlphaFoldDB" id="A0AA39T499"/>
<proteinExistence type="predicted"/>
<dbReference type="EMBL" id="JAUESC010000002">
    <property type="protein sequence ID" value="KAK0604957.1"/>
    <property type="molecule type" value="Genomic_DNA"/>
</dbReference>
<dbReference type="PANTHER" id="PTHR11439">
    <property type="entry name" value="GAG-POL-RELATED RETROTRANSPOSON"/>
    <property type="match status" value="1"/>
</dbReference>
<sequence>MVTTDGIDFALFVDVDPISFEEASKEKKWRSAMNQEIDAIERNKTWELTELPKRKSVLGVKWVYKMKLHSKGEVDKNKARLVVKGYKQKFGVDYEEIFAHVTRLETVRLLLSLAAQKGWQVHQMDVKSAFLNGFLEEEVYVEQPPGYVKNGEEHKVYRLRKALYGLKQAPRAWYSRIDSFFLKNGFKRCPYEHTLYTKEAENGSFLIACLYVDDLIFIGNSVTMGNDFKRSMMNEFEMTDMGLLHYFLGIEVKQTNEGIVISQQKYAKDLLKKFKMDKVVPCSTPMEENLKLRIDDESEEVDATLYRSLVGSLMYLTATRPDLMFSVSMLSRFMTSPKKSHWEAGKRILRYVVGIIDHGIHYKKFQESILIGYSDSDSDSDWGGDADNHKSTSGYVFNVGSGAVSWSSKKQPIVALSTTEAEYIALCAADCQTLWLRWMLKELKCSQEEGTVLYVIIIQQLHLAKIQFFMEEASTLGSSITTFETWSKMEK</sequence>
<dbReference type="InterPro" id="IPR043502">
    <property type="entry name" value="DNA/RNA_pol_sf"/>
</dbReference>
<feature type="domain" description="Reverse transcriptase Ty1/copia-type" evidence="1">
    <location>
        <begin position="43"/>
        <end position="287"/>
    </location>
</feature>
<protein>
    <recommendedName>
        <fullName evidence="1">Reverse transcriptase Ty1/copia-type domain-containing protein</fullName>
    </recommendedName>
</protein>
<dbReference type="Proteomes" id="UP001168877">
    <property type="component" value="Unassembled WGS sequence"/>
</dbReference>
<comment type="caution">
    <text evidence="2">The sequence shown here is derived from an EMBL/GenBank/DDBJ whole genome shotgun (WGS) entry which is preliminary data.</text>
</comment>
<evidence type="ECO:0000259" key="1">
    <source>
        <dbReference type="Pfam" id="PF07727"/>
    </source>
</evidence>
<reference evidence="2" key="2">
    <citation type="submission" date="2023-06" db="EMBL/GenBank/DDBJ databases">
        <authorList>
            <person name="Swenson N.G."/>
            <person name="Wegrzyn J.L."/>
            <person name="Mcevoy S.L."/>
        </authorList>
    </citation>
    <scope>NUCLEOTIDE SEQUENCE</scope>
    <source>
        <strain evidence="2">NS2018</strain>
        <tissue evidence="2">Leaf</tissue>
    </source>
</reference>